<accession>A0ABS9KND9</accession>
<sequence length="248" mass="28616">MKRILFCLPVLLFLSFNKPVKKIKIWLIGDSTMAPKQTRAYPEHGWGMPFVYFWDSTVTVDNRALNGRSTRTFIEEKRWEPVMKDLAEGDYVFIQFGHNDEVPTKKSYVPENDYRNYLVNYIADTRSKKAIPILITPVARRSFDSTGHVKGTHEVYSRIVREVAKEAKVTLIDLDVKSQALLQQMGVEGSVYLYNHLTPGEHPNYPDGVKDNTHFSEFGARRMAELVLEDIRKAEPQLAERIIKPVKK</sequence>
<gene>
    <name evidence="4" type="ORF">LZZ85_05960</name>
</gene>
<keyword evidence="5" id="KW-1185">Reference proteome</keyword>
<evidence type="ECO:0000256" key="2">
    <source>
        <dbReference type="ARBA" id="ARBA00022801"/>
    </source>
</evidence>
<dbReference type="SUPFAM" id="SSF52266">
    <property type="entry name" value="SGNH hydrolase"/>
    <property type="match status" value="1"/>
</dbReference>
<comment type="caution">
    <text evidence="4">The sequence shown here is derived from an EMBL/GenBank/DDBJ whole genome shotgun (WGS) entry which is preliminary data.</text>
</comment>
<dbReference type="Pfam" id="PF13472">
    <property type="entry name" value="Lipase_GDSL_2"/>
    <property type="match status" value="1"/>
</dbReference>
<dbReference type="PANTHER" id="PTHR43695">
    <property type="entry name" value="PUTATIVE (AFU_ORTHOLOGUE AFUA_2G17250)-RELATED"/>
    <property type="match status" value="1"/>
</dbReference>
<dbReference type="RefSeq" id="WP_237869612.1">
    <property type="nucleotide sequence ID" value="NZ_JAKLTR010000003.1"/>
</dbReference>
<comment type="similarity">
    <text evidence="1">Belongs to the 'GDSL' lipolytic enzyme family.</text>
</comment>
<evidence type="ECO:0000313" key="4">
    <source>
        <dbReference type="EMBL" id="MCG2613814.1"/>
    </source>
</evidence>
<reference evidence="4" key="1">
    <citation type="submission" date="2022-01" db="EMBL/GenBank/DDBJ databases">
        <authorList>
            <person name="Jo J.-H."/>
            <person name="Im W.-T."/>
        </authorList>
    </citation>
    <scope>NUCLEOTIDE SEQUENCE</scope>
    <source>
        <strain evidence="4">NA20</strain>
    </source>
</reference>
<dbReference type="Gene3D" id="3.40.50.1110">
    <property type="entry name" value="SGNH hydrolase"/>
    <property type="match status" value="1"/>
</dbReference>
<dbReference type="InterPro" id="IPR037459">
    <property type="entry name" value="RhgT-like"/>
</dbReference>
<keyword evidence="2" id="KW-0378">Hydrolase</keyword>
<dbReference type="Proteomes" id="UP001165367">
    <property type="component" value="Unassembled WGS sequence"/>
</dbReference>
<dbReference type="InterPro" id="IPR013830">
    <property type="entry name" value="SGNH_hydro"/>
</dbReference>
<name>A0ABS9KND9_9BACT</name>
<evidence type="ECO:0000259" key="3">
    <source>
        <dbReference type="Pfam" id="PF13472"/>
    </source>
</evidence>
<dbReference type="CDD" id="cd01821">
    <property type="entry name" value="Rhamnogalacturan_acetylesterase_like"/>
    <property type="match status" value="1"/>
</dbReference>
<dbReference type="EMBL" id="JAKLTR010000003">
    <property type="protein sequence ID" value="MCG2613814.1"/>
    <property type="molecule type" value="Genomic_DNA"/>
</dbReference>
<proteinExistence type="inferred from homology"/>
<dbReference type="PANTHER" id="PTHR43695:SF1">
    <property type="entry name" value="RHAMNOGALACTURONAN ACETYLESTERASE"/>
    <property type="match status" value="1"/>
</dbReference>
<dbReference type="InterPro" id="IPR036514">
    <property type="entry name" value="SGNH_hydro_sf"/>
</dbReference>
<evidence type="ECO:0000256" key="1">
    <source>
        <dbReference type="ARBA" id="ARBA00008668"/>
    </source>
</evidence>
<feature type="domain" description="SGNH hydrolase-type esterase" evidence="3">
    <location>
        <begin position="28"/>
        <end position="221"/>
    </location>
</feature>
<protein>
    <submittedName>
        <fullName evidence="4">Rhamnogalacturonan acetylesterase</fullName>
    </submittedName>
</protein>
<organism evidence="4 5">
    <name type="scientific">Terrimonas ginsenosidimutans</name>
    <dbReference type="NCBI Taxonomy" id="2908004"/>
    <lineage>
        <taxon>Bacteria</taxon>
        <taxon>Pseudomonadati</taxon>
        <taxon>Bacteroidota</taxon>
        <taxon>Chitinophagia</taxon>
        <taxon>Chitinophagales</taxon>
        <taxon>Chitinophagaceae</taxon>
        <taxon>Terrimonas</taxon>
    </lineage>
</organism>
<evidence type="ECO:0000313" key="5">
    <source>
        <dbReference type="Proteomes" id="UP001165367"/>
    </source>
</evidence>